<reference evidence="1 2" key="1">
    <citation type="submission" date="2021-03" db="EMBL/GenBank/DDBJ databases">
        <title>Genomic Encyclopedia of Type Strains, Phase IV (KMG-IV): sequencing the most valuable type-strain genomes for metagenomic binning, comparative biology and taxonomic classification.</title>
        <authorList>
            <person name="Goeker M."/>
        </authorList>
    </citation>
    <scope>NUCLEOTIDE SEQUENCE [LARGE SCALE GENOMIC DNA]</scope>
    <source>
        <strain evidence="1 2">DSM 27512</strain>
    </source>
</reference>
<comment type="caution">
    <text evidence="1">The sequence shown here is derived from an EMBL/GenBank/DDBJ whole genome shotgun (WGS) entry which is preliminary data.</text>
</comment>
<dbReference type="EMBL" id="JAGGLI010000014">
    <property type="protein sequence ID" value="MBP2027717.1"/>
    <property type="molecule type" value="Genomic_DNA"/>
</dbReference>
<protein>
    <submittedName>
        <fullName evidence="1">Uncharacterized protein</fullName>
    </submittedName>
</protein>
<dbReference type="RefSeq" id="WP_209660779.1">
    <property type="nucleotide sequence ID" value="NZ_JAGGLI010000014.1"/>
</dbReference>
<name>A0ABS4KIV4_9FIRM</name>
<gene>
    <name evidence="1" type="ORF">J2Z35_001514</name>
</gene>
<keyword evidence="2" id="KW-1185">Reference proteome</keyword>
<dbReference type="Proteomes" id="UP001314903">
    <property type="component" value="Unassembled WGS sequence"/>
</dbReference>
<organism evidence="1 2">
    <name type="scientific">Acetoanaerobium pronyense</name>
    <dbReference type="NCBI Taxonomy" id="1482736"/>
    <lineage>
        <taxon>Bacteria</taxon>
        <taxon>Bacillati</taxon>
        <taxon>Bacillota</taxon>
        <taxon>Clostridia</taxon>
        <taxon>Peptostreptococcales</taxon>
        <taxon>Filifactoraceae</taxon>
        <taxon>Acetoanaerobium</taxon>
    </lineage>
</organism>
<accession>A0ABS4KIV4</accession>
<sequence>MDIKWEKPRDYDRKNMLYPDRKMMKYQGMLLSDHSERIKDDKKYESSNSASNEYEYIEIPDI</sequence>
<evidence type="ECO:0000313" key="2">
    <source>
        <dbReference type="Proteomes" id="UP001314903"/>
    </source>
</evidence>
<evidence type="ECO:0000313" key="1">
    <source>
        <dbReference type="EMBL" id="MBP2027717.1"/>
    </source>
</evidence>
<proteinExistence type="predicted"/>